<keyword evidence="1" id="KW-0472">Membrane</keyword>
<dbReference type="Proteomes" id="UP001392437">
    <property type="component" value="Unassembled WGS sequence"/>
</dbReference>
<evidence type="ECO:0000313" key="5">
    <source>
        <dbReference type="Proteomes" id="UP001392437"/>
    </source>
</evidence>
<dbReference type="InterPro" id="IPR013320">
    <property type="entry name" value="ConA-like_dom_sf"/>
</dbReference>
<keyword evidence="2" id="KW-0732">Signal</keyword>
<name>A0AAW0R3Y1_9PEZI</name>
<evidence type="ECO:0000259" key="3">
    <source>
        <dbReference type="PROSITE" id="PS51762"/>
    </source>
</evidence>
<accession>A0AAW0R3Y1</accession>
<comment type="caution">
    <text evidence="4">The sequence shown here is derived from an EMBL/GenBank/DDBJ whole genome shotgun (WGS) entry which is preliminary data.</text>
</comment>
<protein>
    <recommendedName>
        <fullName evidence="3">GH16 domain-containing protein</fullName>
    </recommendedName>
</protein>
<dbReference type="Pfam" id="PF00722">
    <property type="entry name" value="Glyco_hydro_16"/>
    <property type="match status" value="1"/>
</dbReference>
<feature type="domain" description="GH16" evidence="3">
    <location>
        <begin position="71"/>
        <end position="309"/>
    </location>
</feature>
<dbReference type="EMBL" id="JAQQWP010000003">
    <property type="protein sequence ID" value="KAK8123637.1"/>
    <property type="molecule type" value="Genomic_DNA"/>
</dbReference>
<proteinExistence type="predicted"/>
<keyword evidence="1" id="KW-0812">Transmembrane</keyword>
<dbReference type="CDD" id="cd00413">
    <property type="entry name" value="Glyco_hydrolase_16"/>
    <property type="match status" value="1"/>
</dbReference>
<dbReference type="AlphaFoldDB" id="A0AAW0R3Y1"/>
<dbReference type="PROSITE" id="PS51762">
    <property type="entry name" value="GH16_2"/>
    <property type="match status" value="1"/>
</dbReference>
<gene>
    <name evidence="4" type="ORF">PG999_003555</name>
</gene>
<dbReference type="PANTHER" id="PTHR38121:SF4">
    <property type="entry name" value="GH16 DOMAIN-CONTAINING PROTEIN-RELATED"/>
    <property type="match status" value="1"/>
</dbReference>
<dbReference type="Gene3D" id="2.60.120.200">
    <property type="match status" value="1"/>
</dbReference>
<evidence type="ECO:0000256" key="2">
    <source>
        <dbReference type="SAM" id="SignalP"/>
    </source>
</evidence>
<dbReference type="InterPro" id="IPR000757">
    <property type="entry name" value="Beta-glucanase-like"/>
</dbReference>
<feature type="signal peptide" evidence="2">
    <location>
        <begin position="1"/>
        <end position="22"/>
    </location>
</feature>
<reference evidence="4 5" key="1">
    <citation type="submission" date="2023-01" db="EMBL/GenBank/DDBJ databases">
        <title>Analysis of 21 Apiospora genomes using comparative genomics revels a genus with tremendous synthesis potential of carbohydrate active enzymes and secondary metabolites.</title>
        <authorList>
            <person name="Sorensen T."/>
        </authorList>
    </citation>
    <scope>NUCLEOTIDE SEQUENCE [LARGE SCALE GENOMIC DNA]</scope>
    <source>
        <strain evidence="4 5">CBS 117206</strain>
    </source>
</reference>
<dbReference type="SUPFAM" id="SSF49899">
    <property type="entry name" value="Concanavalin A-like lectins/glucanases"/>
    <property type="match status" value="1"/>
</dbReference>
<evidence type="ECO:0000256" key="1">
    <source>
        <dbReference type="SAM" id="Phobius"/>
    </source>
</evidence>
<organism evidence="4 5">
    <name type="scientific">Apiospora kogelbergensis</name>
    <dbReference type="NCBI Taxonomy" id="1337665"/>
    <lineage>
        <taxon>Eukaryota</taxon>
        <taxon>Fungi</taxon>
        <taxon>Dikarya</taxon>
        <taxon>Ascomycota</taxon>
        <taxon>Pezizomycotina</taxon>
        <taxon>Sordariomycetes</taxon>
        <taxon>Xylariomycetidae</taxon>
        <taxon>Amphisphaeriales</taxon>
        <taxon>Apiosporaceae</taxon>
        <taxon>Apiospora</taxon>
    </lineage>
</organism>
<dbReference type="GO" id="GO:0005975">
    <property type="term" value="P:carbohydrate metabolic process"/>
    <property type="evidence" value="ECO:0007669"/>
    <property type="project" value="InterPro"/>
</dbReference>
<keyword evidence="1" id="KW-1133">Transmembrane helix</keyword>
<feature type="chain" id="PRO_5043721242" description="GH16 domain-containing protein" evidence="2">
    <location>
        <begin position="23"/>
        <end position="388"/>
    </location>
</feature>
<feature type="transmembrane region" description="Helical" evidence="1">
    <location>
        <begin position="364"/>
        <end position="387"/>
    </location>
</feature>
<keyword evidence="5" id="KW-1185">Reference proteome</keyword>
<dbReference type="GO" id="GO:0004553">
    <property type="term" value="F:hydrolase activity, hydrolyzing O-glycosyl compounds"/>
    <property type="evidence" value="ECO:0007669"/>
    <property type="project" value="InterPro"/>
</dbReference>
<sequence length="388" mass="43358">MAFTNPRSCLLAGLAITALTKAADFQEASDNDCDCFVTNGTDPHYFTSHKFYDFRSLSEHANVPDSINNPEDSSSAPLASDYFKKSPWTDQWGTQTWNNSGNIQEGEAKLFMVNSASNVYIEKNRDPNPASDTFLTLRTQRMDDFQSAAEFESVPMSYHFLSARIYARTIGAKGAIAAMFTYRKSDDPNLVQEADLEIRTIDPPDTIQYTNQPSFSRNGDTVAQATQNVTVPRSWEEWSVHRVDWHPKATTWYVDGQKVSQIAFQTPRDPAQVIFNMWSEGTAWTGNMTRGEAAYMQIQWIELLYNSTGDATTNSNSNVRHELEHSTKLAKRKKDKDQCKSVCSVDESHKIGTAVLVVNDASSFLGGSSPLGLVATFWISLVALFVMV</sequence>
<dbReference type="PANTHER" id="PTHR38121">
    <property type="entry name" value="GH16 DOMAIN-CONTAINING PROTEIN"/>
    <property type="match status" value="1"/>
</dbReference>
<evidence type="ECO:0000313" key="4">
    <source>
        <dbReference type="EMBL" id="KAK8123637.1"/>
    </source>
</evidence>